<name>A0A853C5C8_9ACTN</name>
<organism evidence="2 3">
    <name type="scientific">Nocardioides thalensis</name>
    <dbReference type="NCBI Taxonomy" id="1914755"/>
    <lineage>
        <taxon>Bacteria</taxon>
        <taxon>Bacillati</taxon>
        <taxon>Actinomycetota</taxon>
        <taxon>Actinomycetes</taxon>
        <taxon>Propionibacteriales</taxon>
        <taxon>Nocardioidaceae</taxon>
        <taxon>Nocardioides</taxon>
    </lineage>
</organism>
<dbReference type="AlphaFoldDB" id="A0A853C5C8"/>
<protein>
    <submittedName>
        <fullName evidence="2">Uncharacterized protein</fullName>
    </submittedName>
</protein>
<comment type="caution">
    <text evidence="2">The sequence shown here is derived from an EMBL/GenBank/DDBJ whole genome shotgun (WGS) entry which is preliminary data.</text>
</comment>
<feature type="compositionally biased region" description="Basic and acidic residues" evidence="1">
    <location>
        <begin position="86"/>
        <end position="114"/>
    </location>
</feature>
<dbReference type="EMBL" id="JACCFP010000001">
    <property type="protein sequence ID" value="NYJ02674.1"/>
    <property type="molecule type" value="Genomic_DNA"/>
</dbReference>
<evidence type="ECO:0000256" key="1">
    <source>
        <dbReference type="SAM" id="MobiDB-lite"/>
    </source>
</evidence>
<keyword evidence="3" id="KW-1185">Reference proteome</keyword>
<reference evidence="2 3" key="1">
    <citation type="submission" date="2020-07" db="EMBL/GenBank/DDBJ databases">
        <title>Sequencing the genomes of 1000 actinobacteria strains.</title>
        <authorList>
            <person name="Klenk H.-P."/>
        </authorList>
    </citation>
    <scope>NUCLEOTIDE SEQUENCE [LARGE SCALE GENOMIC DNA]</scope>
    <source>
        <strain evidence="2 3">DSM 103833</strain>
    </source>
</reference>
<dbReference type="Proteomes" id="UP000530424">
    <property type="component" value="Unassembled WGS sequence"/>
</dbReference>
<proteinExistence type="predicted"/>
<gene>
    <name evidence="2" type="ORF">HNR19_003372</name>
</gene>
<evidence type="ECO:0000313" key="2">
    <source>
        <dbReference type="EMBL" id="NYJ02674.1"/>
    </source>
</evidence>
<accession>A0A853C5C8</accession>
<sequence length="120" mass="13506">MFGFGGWQTGTATVVARRLLKEWRSAHTEHSRGMKRRKFEFILDVHPDDGSPRFRATCKDSVFDPVQGDTVPVLCKPTSEKVKLDAGRLLPGDRKAPRRSAAEDARWQRMKSDEPGSTPP</sequence>
<dbReference type="RefSeq" id="WP_179669010.1">
    <property type="nucleotide sequence ID" value="NZ_JACCFP010000001.1"/>
</dbReference>
<feature type="region of interest" description="Disordered" evidence="1">
    <location>
        <begin position="86"/>
        <end position="120"/>
    </location>
</feature>
<evidence type="ECO:0000313" key="3">
    <source>
        <dbReference type="Proteomes" id="UP000530424"/>
    </source>
</evidence>